<dbReference type="InterPro" id="IPR049808">
    <property type="entry name" value="CONSTANS-like_Bbox1"/>
</dbReference>
<keyword evidence="7" id="KW-1185">Reference proteome</keyword>
<dbReference type="PANTHER" id="PTHR31717:SF48">
    <property type="entry name" value="ZINC FINGER PROTEIN CONSTANS-LIKE"/>
    <property type="match status" value="1"/>
</dbReference>
<evidence type="ECO:0000256" key="5">
    <source>
        <dbReference type="SAM" id="MobiDB-lite"/>
    </source>
</evidence>
<organism evidence="7 8">
    <name type="scientific">Nicotiana tabacum</name>
    <name type="common">Common tobacco</name>
    <dbReference type="NCBI Taxonomy" id="4097"/>
    <lineage>
        <taxon>Eukaryota</taxon>
        <taxon>Viridiplantae</taxon>
        <taxon>Streptophyta</taxon>
        <taxon>Embryophyta</taxon>
        <taxon>Tracheophyta</taxon>
        <taxon>Spermatophyta</taxon>
        <taxon>Magnoliopsida</taxon>
        <taxon>eudicotyledons</taxon>
        <taxon>Gunneridae</taxon>
        <taxon>Pentapetalae</taxon>
        <taxon>asterids</taxon>
        <taxon>lamiids</taxon>
        <taxon>Solanales</taxon>
        <taxon>Solanaceae</taxon>
        <taxon>Nicotianoideae</taxon>
        <taxon>Nicotianeae</taxon>
        <taxon>Nicotiana</taxon>
    </lineage>
</organism>
<dbReference type="OrthoDB" id="153872at2759"/>
<dbReference type="PANTHER" id="PTHR31717">
    <property type="entry name" value="ZINC FINGER PROTEIN CONSTANS-LIKE 10"/>
    <property type="match status" value="1"/>
</dbReference>
<proteinExistence type="predicted"/>
<dbReference type="GeneID" id="107795590"/>
<sequence>MKNCELCKGLARMYCESDNASLCWDCDAKVHSANFLAARHSRSLLCHVCQSPTAWSADGPKLGPTVSVCERCVDGYYHREEVEESESVNDEGSATEDEDDEDEDDEDEDDEEIDDEDEIDSEDIDQVVPGSSTPPPPPASSSSSEDSSEGRRNVTLKRRRENDADLHSDDDSGRSLCHRRIHTTPSAAVHGGDEVAAVVVSTKMRTPAKIQRTEASRADRLTAPGCTGIMEYIRRNNRQRISSRTAIAELCRLGADSTTVDLESSETS</sequence>
<protein>
    <submittedName>
        <fullName evidence="8">Uncharacterized protein LOC107795590</fullName>
    </submittedName>
    <submittedName>
        <fullName evidence="8">Zinc finger protein CONSTANS</fullName>
    </submittedName>
</protein>
<keyword evidence="1" id="KW-0479">Metal-binding</keyword>
<accession>A0A1S4AAW8</accession>
<dbReference type="OMA" id="ESCFTIP"/>
<feature type="compositionally biased region" description="Acidic residues" evidence="5">
    <location>
        <begin position="82"/>
        <end position="125"/>
    </location>
</feature>
<dbReference type="PaxDb" id="4097-A0A1S4AAW8"/>
<name>A0A1S4AAW8_TOBAC</name>
<dbReference type="SMR" id="A0A1S4AAW8"/>
<dbReference type="Pfam" id="PF00643">
    <property type="entry name" value="zf-B_box"/>
    <property type="match status" value="1"/>
</dbReference>
<evidence type="ECO:0000256" key="4">
    <source>
        <dbReference type="PROSITE-ProRule" id="PRU00024"/>
    </source>
</evidence>
<gene>
    <name evidence="8" type="primary">LOC107795590</name>
</gene>
<dbReference type="GO" id="GO:0008270">
    <property type="term" value="F:zinc ion binding"/>
    <property type="evidence" value="ECO:0007669"/>
    <property type="project" value="UniProtKB-KW"/>
</dbReference>
<dbReference type="CDD" id="cd19821">
    <property type="entry name" value="Bbox1_BBX-like"/>
    <property type="match status" value="1"/>
</dbReference>
<dbReference type="AlphaFoldDB" id="A0A1S4AAW8"/>
<reference evidence="8" key="2">
    <citation type="submission" date="2025-08" db="UniProtKB">
        <authorList>
            <consortium name="RefSeq"/>
        </authorList>
    </citation>
    <scope>IDENTIFICATION</scope>
    <source>
        <tissue evidence="8">Leaf</tissue>
    </source>
</reference>
<keyword evidence="2 4" id="KW-0863">Zinc-finger</keyword>
<feature type="region of interest" description="Disordered" evidence="5">
    <location>
        <begin position="80"/>
        <end position="176"/>
    </location>
</feature>
<dbReference type="PROSITE" id="PS50119">
    <property type="entry name" value="ZF_BBOX"/>
    <property type="match status" value="1"/>
</dbReference>
<feature type="compositionally biased region" description="Basic and acidic residues" evidence="5">
    <location>
        <begin position="160"/>
        <end position="173"/>
    </location>
</feature>
<dbReference type="Proteomes" id="UP000790787">
    <property type="component" value="Chromosome 10"/>
</dbReference>
<evidence type="ECO:0000256" key="1">
    <source>
        <dbReference type="ARBA" id="ARBA00022723"/>
    </source>
</evidence>
<dbReference type="STRING" id="4097.A0A1S4AAW8"/>
<evidence type="ECO:0000256" key="2">
    <source>
        <dbReference type="ARBA" id="ARBA00022771"/>
    </source>
</evidence>
<reference evidence="7" key="1">
    <citation type="journal article" date="2014" name="Nat. Commun.">
        <title>The tobacco genome sequence and its comparison with those of tomato and potato.</title>
        <authorList>
            <person name="Sierro N."/>
            <person name="Battey J.N."/>
            <person name="Ouadi S."/>
            <person name="Bakaher N."/>
            <person name="Bovet L."/>
            <person name="Willig A."/>
            <person name="Goepfert S."/>
            <person name="Peitsch M.C."/>
            <person name="Ivanov N.V."/>
        </authorList>
    </citation>
    <scope>NUCLEOTIDE SEQUENCE [LARGE SCALE GENOMIC DNA]</scope>
</reference>
<dbReference type="KEGG" id="nta:107795590"/>
<evidence type="ECO:0000259" key="6">
    <source>
        <dbReference type="PROSITE" id="PS50119"/>
    </source>
</evidence>
<dbReference type="SMART" id="SM00336">
    <property type="entry name" value="BBOX"/>
    <property type="match status" value="1"/>
</dbReference>
<dbReference type="RefSeq" id="XP_016473746.1">
    <property type="nucleotide sequence ID" value="XM_016618260.1"/>
</dbReference>
<dbReference type="RefSeq" id="XP_016473746.1">
    <property type="nucleotide sequence ID" value="XM_016618260.2"/>
</dbReference>
<evidence type="ECO:0000313" key="7">
    <source>
        <dbReference type="Proteomes" id="UP000790787"/>
    </source>
</evidence>
<keyword evidence="3" id="KW-0862">Zinc</keyword>
<feature type="domain" description="B box-type" evidence="6">
    <location>
        <begin position="1"/>
        <end position="45"/>
    </location>
</feature>
<evidence type="ECO:0000256" key="3">
    <source>
        <dbReference type="ARBA" id="ARBA00022833"/>
    </source>
</evidence>
<evidence type="ECO:0000313" key="8">
    <source>
        <dbReference type="RefSeq" id="XP_016473746.1"/>
    </source>
</evidence>
<dbReference type="InterPro" id="IPR000315">
    <property type="entry name" value="Znf_B-box"/>
</dbReference>